<gene>
    <name evidence="1" type="ORF">HaLaN_31457</name>
</gene>
<organism evidence="1 2">
    <name type="scientific">Haematococcus lacustris</name>
    <name type="common">Green alga</name>
    <name type="synonym">Haematococcus pluvialis</name>
    <dbReference type="NCBI Taxonomy" id="44745"/>
    <lineage>
        <taxon>Eukaryota</taxon>
        <taxon>Viridiplantae</taxon>
        <taxon>Chlorophyta</taxon>
        <taxon>core chlorophytes</taxon>
        <taxon>Chlorophyceae</taxon>
        <taxon>CS clade</taxon>
        <taxon>Chlamydomonadales</taxon>
        <taxon>Haematococcaceae</taxon>
        <taxon>Haematococcus</taxon>
    </lineage>
</organism>
<accession>A0A6A0AHP0</accession>
<dbReference type="AlphaFoldDB" id="A0A6A0AHP0"/>
<keyword evidence="2" id="KW-1185">Reference proteome</keyword>
<protein>
    <submittedName>
        <fullName evidence="1">Uncharacterized protein</fullName>
    </submittedName>
</protein>
<dbReference type="Proteomes" id="UP000485058">
    <property type="component" value="Unassembled WGS sequence"/>
</dbReference>
<evidence type="ECO:0000313" key="2">
    <source>
        <dbReference type="Proteomes" id="UP000485058"/>
    </source>
</evidence>
<evidence type="ECO:0000313" key="1">
    <source>
        <dbReference type="EMBL" id="GFH32266.1"/>
    </source>
</evidence>
<sequence>MLPPHRAVMMRGQAGEVQLDFQIVQLLHIGFLDGQLTRISAHLWPSVTTLKLDHFTHAALLTMSSGLLRLQHLSLLRGAVDEQVDEVEDDPVQALQRLTARFQWTEKREKRSPMCMNSYAFPMDGEKRKEIAH</sequence>
<comment type="caution">
    <text evidence="1">The sequence shown here is derived from an EMBL/GenBank/DDBJ whole genome shotgun (WGS) entry which is preliminary data.</text>
</comment>
<dbReference type="EMBL" id="BLLF01006451">
    <property type="protein sequence ID" value="GFH32266.1"/>
    <property type="molecule type" value="Genomic_DNA"/>
</dbReference>
<proteinExistence type="predicted"/>
<reference evidence="1 2" key="1">
    <citation type="submission" date="2020-02" db="EMBL/GenBank/DDBJ databases">
        <title>Draft genome sequence of Haematococcus lacustris strain NIES-144.</title>
        <authorList>
            <person name="Morimoto D."/>
            <person name="Nakagawa S."/>
            <person name="Yoshida T."/>
            <person name="Sawayama S."/>
        </authorList>
    </citation>
    <scope>NUCLEOTIDE SEQUENCE [LARGE SCALE GENOMIC DNA]</scope>
    <source>
        <strain evidence="1 2">NIES-144</strain>
    </source>
</reference>
<name>A0A6A0AHP0_HAELA</name>
<feature type="non-terminal residue" evidence="1">
    <location>
        <position position="133"/>
    </location>
</feature>